<evidence type="ECO:0000313" key="8">
    <source>
        <dbReference type="EMBL" id="GAA0155346.1"/>
    </source>
</evidence>
<dbReference type="InterPro" id="IPR003613">
    <property type="entry name" value="Ubox_domain"/>
</dbReference>
<comment type="caution">
    <text evidence="8">The sequence shown here is derived from an EMBL/GenBank/DDBJ whole genome shotgun (WGS) entry which is preliminary data.</text>
</comment>
<dbReference type="CDD" id="cd16664">
    <property type="entry name" value="RING-Ubox_PUB"/>
    <property type="match status" value="1"/>
</dbReference>
<evidence type="ECO:0000259" key="7">
    <source>
        <dbReference type="PROSITE" id="PS51698"/>
    </source>
</evidence>
<sequence>MAKTGVFEGDQGMLAKVNELKKELHKAVKSIGDDDINVEAIDIAQDMLSALKELKLQRSSSSVSLNLQNEKKSVVVPEEFKCPLSKELMKDPVIVSSGLTFDRPFIQKWLKSGNLVCPQTQQVLSLSMVTPNLLIREMISQWCKKNRIKLPDPVQYSKEEGLTEADRVLFLSLLDKLSKTMSDQKEAAKQLRLLTRRTPSFRAMFGESSGALSQLLNPLSRSKSTSDVHPDLQEDIITTVLNLSIHDNNKKLVAETPMVIPILIDALRSGTIETRTNAAAALFTLSALDSNKELIGKSGALKPLIDLLDEGHSLSMKDVASAIFTLCILHENRARAVRDGAVQVILRKIANRVYVDELLAILAMLSNNQRAVEELGDLGAVSCLLSIMRETSCARNQENCIAILYTICFNDRSKWKELREEERTHATISQLGQNGTSRAKRKASSILERLNRAMHLTHTA</sequence>
<dbReference type="PANTHER" id="PTHR23315:SF253">
    <property type="entry name" value="U-BOX DOMAIN-CONTAINING PROTEIN 9"/>
    <property type="match status" value="1"/>
</dbReference>
<keyword evidence="8" id="KW-0436">Ligase</keyword>
<dbReference type="EMBL" id="BAABME010018885">
    <property type="protein sequence ID" value="GAA0155346.1"/>
    <property type="molecule type" value="Genomic_DNA"/>
</dbReference>
<dbReference type="InterPro" id="IPR011989">
    <property type="entry name" value="ARM-like"/>
</dbReference>
<organism evidence="8 9">
    <name type="scientific">Lithospermum erythrorhizon</name>
    <name type="common">Purple gromwell</name>
    <name type="synonym">Lithospermum officinale var. erythrorhizon</name>
    <dbReference type="NCBI Taxonomy" id="34254"/>
    <lineage>
        <taxon>Eukaryota</taxon>
        <taxon>Viridiplantae</taxon>
        <taxon>Streptophyta</taxon>
        <taxon>Embryophyta</taxon>
        <taxon>Tracheophyta</taxon>
        <taxon>Spermatophyta</taxon>
        <taxon>Magnoliopsida</taxon>
        <taxon>eudicotyledons</taxon>
        <taxon>Gunneridae</taxon>
        <taxon>Pentapetalae</taxon>
        <taxon>asterids</taxon>
        <taxon>lamiids</taxon>
        <taxon>Boraginales</taxon>
        <taxon>Boraginaceae</taxon>
        <taxon>Boraginoideae</taxon>
        <taxon>Lithospermeae</taxon>
        <taxon>Lithospermum</taxon>
    </lineage>
</organism>
<dbReference type="SMART" id="SM00504">
    <property type="entry name" value="Ubox"/>
    <property type="match status" value="1"/>
</dbReference>
<dbReference type="FunFam" id="1.25.10.10:FF:000330">
    <property type="entry name" value="RING-type E3 ubiquitin transferase"/>
    <property type="match status" value="1"/>
</dbReference>
<dbReference type="GO" id="GO:0061630">
    <property type="term" value="F:ubiquitin protein ligase activity"/>
    <property type="evidence" value="ECO:0007669"/>
    <property type="project" value="UniProtKB-EC"/>
</dbReference>
<dbReference type="SUPFAM" id="SSF57850">
    <property type="entry name" value="RING/U-box"/>
    <property type="match status" value="1"/>
</dbReference>
<dbReference type="Pfam" id="PF04564">
    <property type="entry name" value="U-box"/>
    <property type="match status" value="1"/>
</dbReference>
<dbReference type="InterPro" id="IPR045210">
    <property type="entry name" value="RING-Ubox_PUB"/>
</dbReference>
<feature type="domain" description="U-box" evidence="7">
    <location>
        <begin position="75"/>
        <end position="149"/>
    </location>
</feature>
<comment type="pathway">
    <text evidence="2">Protein modification; protein ubiquitination.</text>
</comment>
<dbReference type="InterPro" id="IPR016024">
    <property type="entry name" value="ARM-type_fold"/>
</dbReference>
<name>A0AAV3PXE2_LITER</name>
<keyword evidence="4" id="KW-0808">Transferase</keyword>
<evidence type="ECO:0000256" key="1">
    <source>
        <dbReference type="ARBA" id="ARBA00000900"/>
    </source>
</evidence>
<evidence type="ECO:0000256" key="5">
    <source>
        <dbReference type="ARBA" id="ARBA00022737"/>
    </source>
</evidence>
<keyword evidence="9" id="KW-1185">Reference proteome</keyword>
<dbReference type="InterPro" id="IPR000225">
    <property type="entry name" value="Armadillo"/>
</dbReference>
<evidence type="ECO:0000256" key="6">
    <source>
        <dbReference type="ARBA" id="ARBA00022786"/>
    </source>
</evidence>
<dbReference type="SMART" id="SM00185">
    <property type="entry name" value="ARM"/>
    <property type="match status" value="3"/>
</dbReference>
<dbReference type="Gene3D" id="1.25.10.10">
    <property type="entry name" value="Leucine-rich Repeat Variant"/>
    <property type="match status" value="2"/>
</dbReference>
<keyword evidence="6" id="KW-0833">Ubl conjugation pathway</keyword>
<dbReference type="Proteomes" id="UP001454036">
    <property type="component" value="Unassembled WGS sequence"/>
</dbReference>
<gene>
    <name evidence="8" type="ORF">LIER_38067</name>
</gene>
<evidence type="ECO:0000256" key="3">
    <source>
        <dbReference type="ARBA" id="ARBA00012483"/>
    </source>
</evidence>
<dbReference type="EC" id="2.3.2.27" evidence="3"/>
<dbReference type="Pfam" id="PF25598">
    <property type="entry name" value="ARM_PUB"/>
    <property type="match status" value="1"/>
</dbReference>
<dbReference type="Gene3D" id="3.30.40.10">
    <property type="entry name" value="Zinc/RING finger domain, C3HC4 (zinc finger)"/>
    <property type="match status" value="1"/>
</dbReference>
<keyword evidence="5" id="KW-0677">Repeat</keyword>
<comment type="catalytic activity">
    <reaction evidence="1">
        <text>S-ubiquitinyl-[E2 ubiquitin-conjugating enzyme]-L-cysteine + [acceptor protein]-L-lysine = [E2 ubiquitin-conjugating enzyme]-L-cysteine + N(6)-ubiquitinyl-[acceptor protein]-L-lysine.</text>
        <dbReference type="EC" id="2.3.2.27"/>
    </reaction>
</comment>
<evidence type="ECO:0000313" key="9">
    <source>
        <dbReference type="Proteomes" id="UP001454036"/>
    </source>
</evidence>
<dbReference type="PANTHER" id="PTHR23315">
    <property type="entry name" value="U BOX DOMAIN-CONTAINING"/>
    <property type="match status" value="1"/>
</dbReference>
<reference evidence="8 9" key="1">
    <citation type="submission" date="2024-01" db="EMBL/GenBank/DDBJ databases">
        <title>The complete chloroplast genome sequence of Lithospermum erythrorhizon: insights into the phylogenetic relationship among Boraginaceae species and the maternal lineages of purple gromwells.</title>
        <authorList>
            <person name="Okada T."/>
            <person name="Watanabe K."/>
        </authorList>
    </citation>
    <scope>NUCLEOTIDE SEQUENCE [LARGE SCALE GENOMIC DNA]</scope>
</reference>
<proteinExistence type="predicted"/>
<dbReference type="SUPFAM" id="SSF48371">
    <property type="entry name" value="ARM repeat"/>
    <property type="match status" value="1"/>
</dbReference>
<evidence type="ECO:0000256" key="2">
    <source>
        <dbReference type="ARBA" id="ARBA00004906"/>
    </source>
</evidence>
<dbReference type="PROSITE" id="PS51698">
    <property type="entry name" value="U_BOX"/>
    <property type="match status" value="1"/>
</dbReference>
<dbReference type="InterPro" id="IPR058678">
    <property type="entry name" value="ARM_PUB"/>
</dbReference>
<protein>
    <recommendedName>
        <fullName evidence="3">RING-type E3 ubiquitin transferase</fullName>
        <ecNumber evidence="3">2.3.2.27</ecNumber>
    </recommendedName>
</protein>
<evidence type="ECO:0000256" key="4">
    <source>
        <dbReference type="ARBA" id="ARBA00022679"/>
    </source>
</evidence>
<dbReference type="GO" id="GO:0016874">
    <property type="term" value="F:ligase activity"/>
    <property type="evidence" value="ECO:0007669"/>
    <property type="project" value="UniProtKB-KW"/>
</dbReference>
<dbReference type="AlphaFoldDB" id="A0AAV3PXE2"/>
<dbReference type="InterPro" id="IPR013083">
    <property type="entry name" value="Znf_RING/FYVE/PHD"/>
</dbReference>
<accession>A0AAV3PXE2</accession>
<dbReference type="GO" id="GO:0016567">
    <property type="term" value="P:protein ubiquitination"/>
    <property type="evidence" value="ECO:0007669"/>
    <property type="project" value="InterPro"/>
</dbReference>